<name>A0A4U5LVM1_STECR</name>
<accession>A0A4U5LVM1</accession>
<comment type="caution">
    <text evidence="1">The sequence shown here is derived from an EMBL/GenBank/DDBJ whole genome shotgun (WGS) entry which is preliminary data.</text>
</comment>
<organism evidence="1 2">
    <name type="scientific">Steinernema carpocapsae</name>
    <name type="common">Entomopathogenic nematode</name>
    <dbReference type="NCBI Taxonomy" id="34508"/>
    <lineage>
        <taxon>Eukaryota</taxon>
        <taxon>Metazoa</taxon>
        <taxon>Ecdysozoa</taxon>
        <taxon>Nematoda</taxon>
        <taxon>Chromadorea</taxon>
        <taxon>Rhabditida</taxon>
        <taxon>Tylenchina</taxon>
        <taxon>Panagrolaimomorpha</taxon>
        <taxon>Strongyloidoidea</taxon>
        <taxon>Steinernematidae</taxon>
        <taxon>Steinernema</taxon>
    </lineage>
</organism>
<reference evidence="1 2" key="1">
    <citation type="journal article" date="2015" name="Genome Biol.">
        <title>Comparative genomics of Steinernema reveals deeply conserved gene regulatory networks.</title>
        <authorList>
            <person name="Dillman A.R."/>
            <person name="Macchietto M."/>
            <person name="Porter C.F."/>
            <person name="Rogers A."/>
            <person name="Williams B."/>
            <person name="Antoshechkin I."/>
            <person name="Lee M.M."/>
            <person name="Goodwin Z."/>
            <person name="Lu X."/>
            <person name="Lewis E.E."/>
            <person name="Goodrich-Blair H."/>
            <person name="Stock S.P."/>
            <person name="Adams B.J."/>
            <person name="Sternberg P.W."/>
            <person name="Mortazavi A."/>
        </authorList>
    </citation>
    <scope>NUCLEOTIDE SEQUENCE [LARGE SCALE GENOMIC DNA]</scope>
    <source>
        <strain evidence="1 2">ALL</strain>
    </source>
</reference>
<protein>
    <submittedName>
        <fullName evidence="1">Uncharacterized protein</fullName>
    </submittedName>
</protein>
<gene>
    <name evidence="1" type="ORF">L596_027487</name>
</gene>
<sequence>MFHLSHGTTLHAPRFLCFKRLGRPEIGRNYHPFGADQSITGNCGRKRLAGKVQTETLVQLVFALPVGGR</sequence>
<evidence type="ECO:0000313" key="1">
    <source>
        <dbReference type="EMBL" id="TKR60201.1"/>
    </source>
</evidence>
<dbReference type="AlphaFoldDB" id="A0A4U5LVM1"/>
<proteinExistence type="predicted"/>
<evidence type="ECO:0000313" key="2">
    <source>
        <dbReference type="Proteomes" id="UP000298663"/>
    </source>
</evidence>
<keyword evidence="2" id="KW-1185">Reference proteome</keyword>
<dbReference type="Proteomes" id="UP000298663">
    <property type="component" value="Unassembled WGS sequence"/>
</dbReference>
<reference evidence="1 2" key="2">
    <citation type="journal article" date="2019" name="G3 (Bethesda)">
        <title>Hybrid Assembly of the Genome of the Entomopathogenic Nematode Steinernema carpocapsae Identifies the X-Chromosome.</title>
        <authorList>
            <person name="Serra L."/>
            <person name="Macchietto M."/>
            <person name="Macias-Munoz A."/>
            <person name="McGill C.J."/>
            <person name="Rodriguez I.M."/>
            <person name="Rodriguez B."/>
            <person name="Murad R."/>
            <person name="Mortazavi A."/>
        </authorList>
    </citation>
    <scope>NUCLEOTIDE SEQUENCE [LARGE SCALE GENOMIC DNA]</scope>
    <source>
        <strain evidence="1 2">ALL</strain>
    </source>
</reference>
<dbReference type="EMBL" id="AZBU02000011">
    <property type="protein sequence ID" value="TKR60201.1"/>
    <property type="molecule type" value="Genomic_DNA"/>
</dbReference>